<evidence type="ECO:0000313" key="3">
    <source>
        <dbReference type="Proteomes" id="UP000229498"/>
    </source>
</evidence>
<protein>
    <recommendedName>
        <fullName evidence="4">DUF2066 domain-containing protein</fullName>
    </recommendedName>
</protein>
<dbReference type="AlphaFoldDB" id="A0A2M9FVW2"/>
<dbReference type="EMBL" id="PHIG01000063">
    <property type="protein sequence ID" value="PJK27600.1"/>
    <property type="molecule type" value="Genomic_DNA"/>
</dbReference>
<feature type="chain" id="PRO_5014909354" description="DUF2066 domain-containing protein" evidence="1">
    <location>
        <begin position="25"/>
        <end position="366"/>
    </location>
</feature>
<dbReference type="InterPro" id="IPR018642">
    <property type="entry name" value="DUF2066"/>
</dbReference>
<name>A0A2M9FVW2_9PROT</name>
<comment type="caution">
    <text evidence="2">The sequence shown here is derived from an EMBL/GenBank/DDBJ whole genome shotgun (WGS) entry which is preliminary data.</text>
</comment>
<sequence length="366" mass="39573">MPAGVTRLAVLICLILSAAAPAAAADLFTVRGIAVEARAESTEAAKQQALVDARRQALEALTAKLARRGDQAAVQYPDDDAIDAMIASTQVADEQTAPDGYRGVFSFEFEPEAVRGLLRLQQIPFTEARSGPMLVLPVLRTAGEPALWADPNPWLEAWERYDSSTRLTPIRTPFGDVEDVLSLSAEQALAGDEAAIEALADRYGVETVLVFDAALTIDQEAGRTDMDVSMMSYGPDPYPLVTRGFRADTAEDVPLFLEQAVIEMVGEIEDLWKDAAIAGAGREQQALSALVPLGSLADWVDISARIEAIHLVRRLQLEALNARGALVAIYHTGDAERLGRAAQRQGLGLEERPEGFWIITPRGDVR</sequence>
<evidence type="ECO:0008006" key="4">
    <source>
        <dbReference type="Google" id="ProtNLM"/>
    </source>
</evidence>
<dbReference type="Pfam" id="PF09839">
    <property type="entry name" value="DUF2066"/>
    <property type="match status" value="1"/>
</dbReference>
<feature type="signal peptide" evidence="1">
    <location>
        <begin position="1"/>
        <end position="24"/>
    </location>
</feature>
<keyword evidence="3" id="KW-1185">Reference proteome</keyword>
<evidence type="ECO:0000256" key="1">
    <source>
        <dbReference type="SAM" id="SignalP"/>
    </source>
</evidence>
<dbReference type="Proteomes" id="UP000229498">
    <property type="component" value="Unassembled WGS sequence"/>
</dbReference>
<gene>
    <name evidence="2" type="ORF">CVT23_22070</name>
</gene>
<organism evidence="2 3">
    <name type="scientific">Minwuia thermotolerans</name>
    <dbReference type="NCBI Taxonomy" id="2056226"/>
    <lineage>
        <taxon>Bacteria</taxon>
        <taxon>Pseudomonadati</taxon>
        <taxon>Pseudomonadota</taxon>
        <taxon>Alphaproteobacteria</taxon>
        <taxon>Minwuiales</taxon>
        <taxon>Minwuiaceae</taxon>
        <taxon>Minwuia</taxon>
    </lineage>
</organism>
<proteinExistence type="predicted"/>
<reference evidence="2 3" key="1">
    <citation type="submission" date="2017-11" db="EMBL/GenBank/DDBJ databases">
        <title>Draft genome sequence of Rhizobiales bacterium SY3-13.</title>
        <authorList>
            <person name="Sun C."/>
        </authorList>
    </citation>
    <scope>NUCLEOTIDE SEQUENCE [LARGE SCALE GENOMIC DNA]</scope>
    <source>
        <strain evidence="2 3">SY3-13</strain>
    </source>
</reference>
<dbReference type="OrthoDB" id="7928976at2"/>
<evidence type="ECO:0000313" key="2">
    <source>
        <dbReference type="EMBL" id="PJK27600.1"/>
    </source>
</evidence>
<keyword evidence="1" id="KW-0732">Signal</keyword>
<accession>A0A2M9FVW2</accession>